<sequence length="111" mass="12241">MTPELYGCQHACCFRLHPIPAQANHNTKALASAIGLKSPSMDHIPPSLQPMIYPEDLLSMVEMTWHSDGPLFTINGDDDITFNTADIHSMLKVSGTYSNLIESHKTFELAA</sequence>
<evidence type="ECO:0000313" key="2">
    <source>
        <dbReference type="Proteomes" id="UP000217790"/>
    </source>
</evidence>
<reference evidence="2" key="1">
    <citation type="journal article" date="2017" name="Nat. Ecol. Evol.">
        <title>Genome expansion and lineage-specific genetic innovations in the forest pathogenic fungi Armillaria.</title>
        <authorList>
            <person name="Sipos G."/>
            <person name="Prasanna A.N."/>
            <person name="Walter M.C."/>
            <person name="O'Connor E."/>
            <person name="Balint B."/>
            <person name="Krizsan K."/>
            <person name="Kiss B."/>
            <person name="Hess J."/>
            <person name="Varga T."/>
            <person name="Slot J."/>
            <person name="Riley R."/>
            <person name="Boka B."/>
            <person name="Rigling D."/>
            <person name="Barry K."/>
            <person name="Lee J."/>
            <person name="Mihaltcheva S."/>
            <person name="LaButti K."/>
            <person name="Lipzen A."/>
            <person name="Waldron R."/>
            <person name="Moloney N.M."/>
            <person name="Sperisen C."/>
            <person name="Kredics L."/>
            <person name="Vagvoelgyi C."/>
            <person name="Patrignani A."/>
            <person name="Fitzpatrick D."/>
            <person name="Nagy I."/>
            <person name="Doyle S."/>
            <person name="Anderson J.B."/>
            <person name="Grigoriev I.V."/>
            <person name="Gueldener U."/>
            <person name="Muensterkoetter M."/>
            <person name="Nagy L.G."/>
        </authorList>
    </citation>
    <scope>NUCLEOTIDE SEQUENCE [LARGE SCALE GENOMIC DNA]</scope>
    <source>
        <strain evidence="2">Ar21-2</strain>
    </source>
</reference>
<organism evidence="1 2">
    <name type="scientific">Armillaria gallica</name>
    <name type="common">Bulbous honey fungus</name>
    <name type="synonym">Armillaria bulbosa</name>
    <dbReference type="NCBI Taxonomy" id="47427"/>
    <lineage>
        <taxon>Eukaryota</taxon>
        <taxon>Fungi</taxon>
        <taxon>Dikarya</taxon>
        <taxon>Basidiomycota</taxon>
        <taxon>Agaricomycotina</taxon>
        <taxon>Agaricomycetes</taxon>
        <taxon>Agaricomycetidae</taxon>
        <taxon>Agaricales</taxon>
        <taxon>Marasmiineae</taxon>
        <taxon>Physalacriaceae</taxon>
        <taxon>Armillaria</taxon>
    </lineage>
</organism>
<dbReference type="InParanoid" id="A0A2H3CJH0"/>
<accession>A0A2H3CJH0</accession>
<dbReference type="OrthoDB" id="2983908at2759"/>
<dbReference type="EMBL" id="KZ293708">
    <property type="protein sequence ID" value="PBK83231.1"/>
    <property type="molecule type" value="Genomic_DNA"/>
</dbReference>
<dbReference type="AlphaFoldDB" id="A0A2H3CJH0"/>
<proteinExistence type="predicted"/>
<dbReference type="Proteomes" id="UP000217790">
    <property type="component" value="Unassembled WGS sequence"/>
</dbReference>
<keyword evidence="2" id="KW-1185">Reference proteome</keyword>
<protein>
    <submittedName>
        <fullName evidence="1">Uncharacterized protein</fullName>
    </submittedName>
</protein>
<evidence type="ECO:0000313" key="1">
    <source>
        <dbReference type="EMBL" id="PBK83231.1"/>
    </source>
</evidence>
<name>A0A2H3CJH0_ARMGA</name>
<gene>
    <name evidence="1" type="ORF">ARMGADRAFT_1038028</name>
</gene>